<evidence type="ECO:0000259" key="11">
    <source>
        <dbReference type="PROSITE" id="PS50011"/>
    </source>
</evidence>
<dbReference type="SMART" id="SM00220">
    <property type="entry name" value="S_TKc"/>
    <property type="match status" value="2"/>
</dbReference>
<dbReference type="InterPro" id="IPR001245">
    <property type="entry name" value="Ser-Thr/Tyr_kinase_cat_dom"/>
</dbReference>
<dbReference type="OMA" id="HHVITTR"/>
<proteinExistence type="predicted"/>
<keyword evidence="10" id="KW-0812">Transmembrane</keyword>
<evidence type="ECO:0000256" key="8">
    <source>
        <dbReference type="PROSITE-ProRule" id="PRU10141"/>
    </source>
</evidence>
<evidence type="ECO:0000256" key="6">
    <source>
        <dbReference type="ARBA" id="ARBA00047899"/>
    </source>
</evidence>
<dbReference type="Gene3D" id="1.10.510.10">
    <property type="entry name" value="Transferase(Phosphotransferase) domain 1"/>
    <property type="match status" value="2"/>
</dbReference>
<dbReference type="VEuPathDB" id="FungiDB:SDRG_15263"/>
<name>T0PXG5_SAPDV</name>
<dbReference type="GO" id="GO:0005524">
    <property type="term" value="F:ATP binding"/>
    <property type="evidence" value="ECO:0007669"/>
    <property type="project" value="UniProtKB-UniRule"/>
</dbReference>
<dbReference type="GO" id="GO:0004674">
    <property type="term" value="F:protein serine/threonine kinase activity"/>
    <property type="evidence" value="ECO:0007669"/>
    <property type="project" value="UniProtKB-KW"/>
</dbReference>
<reference evidence="12 13" key="1">
    <citation type="submission" date="2012-04" db="EMBL/GenBank/DDBJ databases">
        <title>The Genome Sequence of Saprolegnia declina VS20.</title>
        <authorList>
            <consortium name="The Broad Institute Genome Sequencing Platform"/>
            <person name="Russ C."/>
            <person name="Nusbaum C."/>
            <person name="Tyler B."/>
            <person name="van West P."/>
            <person name="Dieguez-Uribeondo J."/>
            <person name="de Bruijn I."/>
            <person name="Tripathy S."/>
            <person name="Jiang R."/>
            <person name="Young S.K."/>
            <person name="Zeng Q."/>
            <person name="Gargeya S."/>
            <person name="Fitzgerald M."/>
            <person name="Haas B."/>
            <person name="Abouelleil A."/>
            <person name="Alvarado L."/>
            <person name="Arachchi H.M."/>
            <person name="Berlin A."/>
            <person name="Chapman S.B."/>
            <person name="Goldberg J."/>
            <person name="Griggs A."/>
            <person name="Gujja S."/>
            <person name="Hansen M."/>
            <person name="Howarth C."/>
            <person name="Imamovic A."/>
            <person name="Larimer J."/>
            <person name="McCowen C."/>
            <person name="Montmayeur A."/>
            <person name="Murphy C."/>
            <person name="Neiman D."/>
            <person name="Pearson M."/>
            <person name="Priest M."/>
            <person name="Roberts A."/>
            <person name="Saif S."/>
            <person name="Shea T."/>
            <person name="Sisk P."/>
            <person name="Sykes S."/>
            <person name="Wortman J."/>
            <person name="Nusbaum C."/>
            <person name="Birren B."/>
        </authorList>
    </citation>
    <scope>NUCLEOTIDE SEQUENCE [LARGE SCALE GENOMIC DNA]</scope>
    <source>
        <strain evidence="12 13">VS20</strain>
    </source>
</reference>
<dbReference type="InterPro" id="IPR008271">
    <property type="entry name" value="Ser/Thr_kinase_AS"/>
</dbReference>
<dbReference type="Pfam" id="PF07714">
    <property type="entry name" value="PK_Tyr_Ser-Thr"/>
    <property type="match status" value="2"/>
</dbReference>
<dbReference type="GeneID" id="19955990"/>
<feature type="transmembrane region" description="Helical" evidence="10">
    <location>
        <begin position="137"/>
        <end position="155"/>
    </location>
</feature>
<feature type="transmembrane region" description="Helical" evidence="10">
    <location>
        <begin position="225"/>
        <end position="242"/>
    </location>
</feature>
<organism evidence="12 13">
    <name type="scientific">Saprolegnia diclina (strain VS20)</name>
    <dbReference type="NCBI Taxonomy" id="1156394"/>
    <lineage>
        <taxon>Eukaryota</taxon>
        <taxon>Sar</taxon>
        <taxon>Stramenopiles</taxon>
        <taxon>Oomycota</taxon>
        <taxon>Saprolegniomycetes</taxon>
        <taxon>Saprolegniales</taxon>
        <taxon>Saprolegniaceae</taxon>
        <taxon>Saprolegnia</taxon>
    </lineage>
</organism>
<dbReference type="InterPro" id="IPR017441">
    <property type="entry name" value="Protein_kinase_ATP_BS"/>
</dbReference>
<dbReference type="EMBL" id="JH767218">
    <property type="protein sequence ID" value="EQC26931.1"/>
    <property type="molecule type" value="Genomic_DNA"/>
</dbReference>
<dbReference type="PRINTS" id="PR00109">
    <property type="entry name" value="TYRKINASE"/>
</dbReference>
<dbReference type="eggNOG" id="KOG0192">
    <property type="taxonomic scope" value="Eukaryota"/>
</dbReference>
<keyword evidence="1" id="KW-0723">Serine/threonine-protein kinase</keyword>
<keyword evidence="10" id="KW-0472">Membrane</keyword>
<dbReference type="Gene3D" id="3.30.200.20">
    <property type="entry name" value="Phosphorylase Kinase, domain 1"/>
    <property type="match status" value="1"/>
</dbReference>
<keyword evidence="5 8" id="KW-0067">ATP-binding</keyword>
<dbReference type="InterPro" id="IPR011009">
    <property type="entry name" value="Kinase-like_dom_sf"/>
</dbReference>
<keyword evidence="13" id="KW-1185">Reference proteome</keyword>
<dbReference type="STRING" id="1156394.T0PXG5"/>
<dbReference type="SUPFAM" id="SSF56112">
    <property type="entry name" value="Protein kinase-like (PK-like)"/>
    <property type="match status" value="2"/>
</dbReference>
<comment type="catalytic activity">
    <reaction evidence="7">
        <text>L-seryl-[protein] + ATP = O-phospho-L-seryl-[protein] + ADP + H(+)</text>
        <dbReference type="Rhea" id="RHEA:17989"/>
        <dbReference type="Rhea" id="RHEA-COMP:9863"/>
        <dbReference type="Rhea" id="RHEA-COMP:11604"/>
        <dbReference type="ChEBI" id="CHEBI:15378"/>
        <dbReference type="ChEBI" id="CHEBI:29999"/>
        <dbReference type="ChEBI" id="CHEBI:30616"/>
        <dbReference type="ChEBI" id="CHEBI:83421"/>
        <dbReference type="ChEBI" id="CHEBI:456216"/>
        <dbReference type="EC" id="2.7.11.1"/>
    </reaction>
</comment>
<evidence type="ECO:0000256" key="5">
    <source>
        <dbReference type="ARBA" id="ARBA00022840"/>
    </source>
</evidence>
<sequence>MLARRSMVEPAAPSPPKSPHRRRGNSVQSVDSLVDAMKAKQIAKPHLSILTEFITISPISLRFSRASIEKNFLLEHGKKYATRYRPLMATICGFMSLAGAFECHHGKATLGGLKLAVAAIAGGLALFATHVVARRSVLVPLSGGVVIAVYVCQILDEGADATLFLTAKRGSIGLVFLLYVAVGIGIGMRFLASAQISFVLTLLALINLWVSAVPTPRTDQVESTIYVVLGFVFFHFAMIRQIEIHERREFRLIKRLTAENVQVQMQMENFTLFARGVNDSPRAKSALVAPGGLLSPTNKIHANDVELFDTIGCGAHGEVVRGKFKSTIVAVKTIKGEVKDEYIRDMAVESTLMADLRHPNIVMFMGMCLFPPMILMEYCSRGSVFDVLHVKCISLDWSLLLRILLDASQGMAFLHQYKPPIIHHDLKSLNMLLDPNWRCKVSDFGLSRFKKKHMMDSQHTMGSIPWMAPEVSTNNLLTEKVDVYAMGIIMFECLTSEMPYPAIPIQGIPHLIAKGRRPTDYAKLENIPSELDGLVALMKACWAPSPADRPDFDLIVDTIELQVCPAFFKGATMADAIVYPRDRNQSQSQKDQDILMANLCFNIKETELVLGTKIGGGSYGAVYAGKWLGTDVAIKQLFLNALGEKVLKDFHKECDLMRQLRHPNIVLFLGSSAQPPNLFLVTELLAKGSLFDIYHAESRIENVGKHYKRVLQVAADMARGMAYLHSLTPPLIHRDMKSPNIMVDSHWVAKIGDFGLSRIKDETKTMTKCGSPLWVAPEILQGHRFAEGCDIYSFGIIVWEIVSWSEPYPDMGSKDVMRNVAMNGLRPAIPESCPTDLCLLLGQCWRNEPDDRPSFATILDCLTSMQRVLPRDI</sequence>
<keyword evidence="4 12" id="KW-0418">Kinase</keyword>
<feature type="domain" description="Protein kinase" evidence="11">
    <location>
        <begin position="608"/>
        <end position="869"/>
    </location>
</feature>
<feature type="binding site" evidence="8">
    <location>
        <position position="332"/>
    </location>
    <ligand>
        <name>ATP</name>
        <dbReference type="ChEBI" id="CHEBI:30616"/>
    </ligand>
</feature>
<dbReference type="RefSeq" id="XP_008619652.1">
    <property type="nucleotide sequence ID" value="XM_008621430.1"/>
</dbReference>
<dbReference type="Proteomes" id="UP000030762">
    <property type="component" value="Unassembled WGS sequence"/>
</dbReference>
<dbReference type="InterPro" id="IPR051681">
    <property type="entry name" value="Ser/Thr_Kinases-Pseudokinases"/>
</dbReference>
<dbReference type="PROSITE" id="PS50011">
    <property type="entry name" value="PROTEIN_KINASE_DOM"/>
    <property type="match status" value="2"/>
</dbReference>
<dbReference type="PANTHER" id="PTHR44329">
    <property type="entry name" value="SERINE/THREONINE-PROTEIN KINASE TNNI3K-RELATED"/>
    <property type="match status" value="1"/>
</dbReference>
<evidence type="ECO:0000256" key="7">
    <source>
        <dbReference type="ARBA" id="ARBA00048679"/>
    </source>
</evidence>
<evidence type="ECO:0000256" key="2">
    <source>
        <dbReference type="ARBA" id="ARBA00022679"/>
    </source>
</evidence>
<feature type="region of interest" description="Disordered" evidence="9">
    <location>
        <begin position="1"/>
        <end position="27"/>
    </location>
</feature>
<dbReference type="InterPro" id="IPR000719">
    <property type="entry name" value="Prot_kinase_dom"/>
</dbReference>
<dbReference type="AlphaFoldDB" id="T0PXG5"/>
<dbReference type="CDD" id="cd13999">
    <property type="entry name" value="STKc_MAP3K-like"/>
    <property type="match status" value="2"/>
</dbReference>
<dbReference type="PROSITE" id="PS00108">
    <property type="entry name" value="PROTEIN_KINASE_ST"/>
    <property type="match status" value="2"/>
</dbReference>
<dbReference type="PANTHER" id="PTHR44329:SF288">
    <property type="entry name" value="MITOGEN-ACTIVATED PROTEIN KINASE KINASE KINASE 20"/>
    <property type="match status" value="1"/>
</dbReference>
<evidence type="ECO:0000313" key="13">
    <source>
        <dbReference type="Proteomes" id="UP000030762"/>
    </source>
</evidence>
<evidence type="ECO:0000256" key="9">
    <source>
        <dbReference type="SAM" id="MobiDB-lite"/>
    </source>
</evidence>
<evidence type="ECO:0000256" key="4">
    <source>
        <dbReference type="ARBA" id="ARBA00022777"/>
    </source>
</evidence>
<feature type="domain" description="Protein kinase" evidence="11">
    <location>
        <begin position="305"/>
        <end position="568"/>
    </location>
</feature>
<evidence type="ECO:0000256" key="3">
    <source>
        <dbReference type="ARBA" id="ARBA00022741"/>
    </source>
</evidence>
<evidence type="ECO:0000256" key="10">
    <source>
        <dbReference type="SAM" id="Phobius"/>
    </source>
</evidence>
<feature type="binding site" evidence="8">
    <location>
        <position position="635"/>
    </location>
    <ligand>
        <name>ATP</name>
        <dbReference type="ChEBI" id="CHEBI:30616"/>
    </ligand>
</feature>
<dbReference type="FunFam" id="3.30.200.20:FF:000034">
    <property type="entry name" value="Kinase suppressor of Ras 1"/>
    <property type="match status" value="1"/>
</dbReference>
<keyword evidence="10" id="KW-1133">Transmembrane helix</keyword>
<evidence type="ECO:0000313" key="12">
    <source>
        <dbReference type="EMBL" id="EQC26931.1"/>
    </source>
</evidence>
<dbReference type="PROSITE" id="PS00107">
    <property type="entry name" value="PROTEIN_KINASE_ATP"/>
    <property type="match status" value="2"/>
</dbReference>
<gene>
    <name evidence="12" type="ORF">SDRG_15263</name>
</gene>
<evidence type="ECO:0000256" key="1">
    <source>
        <dbReference type="ARBA" id="ARBA00022527"/>
    </source>
</evidence>
<comment type="catalytic activity">
    <reaction evidence="6">
        <text>L-threonyl-[protein] + ATP = O-phospho-L-threonyl-[protein] + ADP + H(+)</text>
        <dbReference type="Rhea" id="RHEA:46608"/>
        <dbReference type="Rhea" id="RHEA-COMP:11060"/>
        <dbReference type="Rhea" id="RHEA-COMP:11605"/>
        <dbReference type="ChEBI" id="CHEBI:15378"/>
        <dbReference type="ChEBI" id="CHEBI:30013"/>
        <dbReference type="ChEBI" id="CHEBI:30616"/>
        <dbReference type="ChEBI" id="CHEBI:61977"/>
        <dbReference type="ChEBI" id="CHEBI:456216"/>
        <dbReference type="EC" id="2.7.11.1"/>
    </reaction>
</comment>
<dbReference type="OrthoDB" id="4062651at2759"/>
<accession>T0PXG5</accession>
<keyword evidence="2" id="KW-0808">Transferase</keyword>
<feature type="transmembrane region" description="Helical" evidence="10">
    <location>
        <begin position="176"/>
        <end position="205"/>
    </location>
</feature>
<keyword evidence="3 8" id="KW-0547">Nucleotide-binding</keyword>
<dbReference type="InParanoid" id="T0PXG5"/>
<protein>
    <submittedName>
        <fullName evidence="12">TKL/DRK protein kinase</fullName>
    </submittedName>
</protein>
<feature type="transmembrane region" description="Helical" evidence="10">
    <location>
        <begin position="113"/>
        <end position="131"/>
    </location>
</feature>